<feature type="compositionally biased region" description="Pro residues" evidence="1">
    <location>
        <begin position="30"/>
        <end position="41"/>
    </location>
</feature>
<evidence type="ECO:0000313" key="3">
    <source>
        <dbReference type="Proteomes" id="UP000218288"/>
    </source>
</evidence>
<accession>A0A160PLB4</accession>
<sequence length="55" mass="5951">MAERERPAPEDRPEPPAQGPVPGMERPHSDPQPGPHSPPPPTKDEVRTPKQAGRG</sequence>
<evidence type="ECO:0000256" key="1">
    <source>
        <dbReference type="SAM" id="MobiDB-lite"/>
    </source>
</evidence>
<gene>
    <name evidence="2" type="ORF">MPPM_5381</name>
</gene>
<reference evidence="2 3" key="1">
    <citation type="journal article" date="2016" name="Genome Announc.">
        <title>Complete Genome Sequence of Methylobacterium populi P-1M, Isolated from Pink-Pigmented Household Biofilm.</title>
        <authorList>
            <person name="Morohoshi T."/>
            <person name="Ikeda T."/>
        </authorList>
    </citation>
    <scope>NUCLEOTIDE SEQUENCE [LARGE SCALE GENOMIC DNA]</scope>
    <source>
        <strain evidence="2 3">P-1M</strain>
    </source>
</reference>
<protein>
    <submittedName>
        <fullName evidence="2">Uncharacterized protein</fullName>
    </submittedName>
</protein>
<feature type="compositionally biased region" description="Basic and acidic residues" evidence="1">
    <location>
        <begin position="1"/>
        <end position="14"/>
    </location>
</feature>
<name>A0A160PLB4_9HYPH</name>
<feature type="region of interest" description="Disordered" evidence="1">
    <location>
        <begin position="1"/>
        <end position="55"/>
    </location>
</feature>
<dbReference type="EMBL" id="AP014809">
    <property type="protein sequence ID" value="BAU93986.1"/>
    <property type="molecule type" value="Genomic_DNA"/>
</dbReference>
<organism evidence="2 3">
    <name type="scientific">Methylorubrum populi</name>
    <dbReference type="NCBI Taxonomy" id="223967"/>
    <lineage>
        <taxon>Bacteria</taxon>
        <taxon>Pseudomonadati</taxon>
        <taxon>Pseudomonadota</taxon>
        <taxon>Alphaproteobacteria</taxon>
        <taxon>Hyphomicrobiales</taxon>
        <taxon>Methylobacteriaceae</taxon>
        <taxon>Methylorubrum</taxon>
    </lineage>
</organism>
<proteinExistence type="predicted"/>
<dbReference type="Proteomes" id="UP000218288">
    <property type="component" value="Chromosome"/>
</dbReference>
<dbReference type="AlphaFoldDB" id="A0A160PLB4"/>
<evidence type="ECO:0000313" key="2">
    <source>
        <dbReference type="EMBL" id="BAU93986.1"/>
    </source>
</evidence>